<dbReference type="CDD" id="cd01249">
    <property type="entry name" value="BAR-PH_GRAF_family"/>
    <property type="match status" value="1"/>
</dbReference>
<reference evidence="3" key="1">
    <citation type="submission" date="2021-10" db="EMBL/GenBank/DDBJ databases">
        <title>Tropical sea cucumber genome reveals ecological adaptation and Cuvierian tubules defense mechanism.</title>
        <authorList>
            <person name="Chen T."/>
        </authorList>
    </citation>
    <scope>NUCLEOTIDE SEQUENCE</scope>
    <source>
        <strain evidence="3">Nanhai2018</strain>
        <tissue evidence="3">Muscle</tissue>
    </source>
</reference>
<dbReference type="OrthoDB" id="3183924at2759"/>
<accession>A0A9Q1BKM0</accession>
<dbReference type="PANTHER" id="PTHR12552:SF1">
    <property type="entry name" value="RHO GTPASE-ACTIVATING PROTEIN GRAF"/>
    <property type="match status" value="1"/>
</dbReference>
<dbReference type="InterPro" id="IPR001849">
    <property type="entry name" value="PH_domain"/>
</dbReference>
<dbReference type="Pfam" id="PF16746">
    <property type="entry name" value="BAR_3"/>
    <property type="match status" value="1"/>
</dbReference>
<evidence type="ECO:0000313" key="3">
    <source>
        <dbReference type="EMBL" id="KAJ8028343.1"/>
    </source>
</evidence>
<proteinExistence type="predicted"/>
<sequence>MVLEGLEFEECFLDSPEFRQNLRIHEAEIEKTDKGIRDLIRTGKTLVEAAQNLSRAQRAFSQMLTNFKFECVEQKGNEEEVQISTSLQELGKLVGLIEDERDRMLEAANYDKLVSKLEEFRRDHIAIAREHKKSFDKQTERYCKSVDSHVKLTPKKNSDAELHSADLSLDSERRQYHRESLSYVYKLQEVQERKKFDFVENLVGFANNWLLFYTKGHEVSTNFKPYMTNLQLKLQSAKSEYEQKKKEADGVMHKMLMAPYDSKKQEGLHEGYLYVQFKRSWTKCYCTFNKNTKVLKMSMYSQTLPAVTGEQFFTVTSCTRKVEEINDRRFCFDITVTEKHSIVVIQAINKEERTQWMVAMGCKDPV</sequence>
<gene>
    <name evidence="3" type="ORF">HOLleu_30547</name>
</gene>
<dbReference type="InterPro" id="IPR004148">
    <property type="entry name" value="BAR_dom"/>
</dbReference>
<dbReference type="InterPro" id="IPR027267">
    <property type="entry name" value="AH/BAR_dom_sf"/>
</dbReference>
<feature type="domain" description="PH" evidence="2">
    <location>
        <begin position="266"/>
        <end position="365"/>
    </location>
</feature>
<dbReference type="InterPro" id="IPR011993">
    <property type="entry name" value="PH-like_dom_sf"/>
</dbReference>
<protein>
    <submittedName>
        <fullName evidence="3">Rho GTPase-activating protein 26</fullName>
    </submittedName>
</protein>
<evidence type="ECO:0000313" key="4">
    <source>
        <dbReference type="Proteomes" id="UP001152320"/>
    </source>
</evidence>
<dbReference type="PANTHER" id="PTHR12552">
    <property type="entry name" value="OLIGOPHRENIN 1"/>
    <property type="match status" value="1"/>
</dbReference>
<dbReference type="GO" id="GO:0005737">
    <property type="term" value="C:cytoplasm"/>
    <property type="evidence" value="ECO:0007669"/>
    <property type="project" value="InterPro"/>
</dbReference>
<dbReference type="InterPro" id="IPR047234">
    <property type="entry name" value="GRAF_fam"/>
</dbReference>
<dbReference type="AlphaFoldDB" id="A0A9Q1BKM0"/>
<dbReference type="SUPFAM" id="SSF103657">
    <property type="entry name" value="BAR/IMD domain-like"/>
    <property type="match status" value="1"/>
</dbReference>
<evidence type="ECO:0000259" key="2">
    <source>
        <dbReference type="PROSITE" id="PS50003"/>
    </source>
</evidence>
<dbReference type="EMBL" id="JAIZAY010000015">
    <property type="protein sequence ID" value="KAJ8028343.1"/>
    <property type="molecule type" value="Genomic_DNA"/>
</dbReference>
<dbReference type="Gene3D" id="2.30.29.30">
    <property type="entry name" value="Pleckstrin-homology domain (PH domain)/Phosphotyrosine-binding domain (PTB)"/>
    <property type="match status" value="1"/>
</dbReference>
<dbReference type="Proteomes" id="UP001152320">
    <property type="component" value="Chromosome 15"/>
</dbReference>
<dbReference type="PROSITE" id="PS50003">
    <property type="entry name" value="PH_DOMAIN"/>
    <property type="match status" value="1"/>
</dbReference>
<dbReference type="Gene3D" id="1.20.1270.60">
    <property type="entry name" value="Arfaptin homology (AH) domain/BAR domain"/>
    <property type="match status" value="1"/>
</dbReference>
<dbReference type="SUPFAM" id="SSF50729">
    <property type="entry name" value="PH domain-like"/>
    <property type="match status" value="1"/>
</dbReference>
<dbReference type="InterPro" id="IPR047225">
    <property type="entry name" value="PH_GRAF"/>
</dbReference>
<dbReference type="GO" id="GO:0005096">
    <property type="term" value="F:GTPase activator activity"/>
    <property type="evidence" value="ECO:0007669"/>
    <property type="project" value="InterPro"/>
</dbReference>
<comment type="caution">
    <text evidence="3">The sequence shown here is derived from an EMBL/GenBank/DDBJ whole genome shotgun (WGS) entry which is preliminary data.</text>
</comment>
<keyword evidence="1" id="KW-0175">Coiled coil</keyword>
<organism evidence="3 4">
    <name type="scientific">Holothuria leucospilota</name>
    <name type="common">Black long sea cucumber</name>
    <name type="synonym">Mertensiothuria leucospilota</name>
    <dbReference type="NCBI Taxonomy" id="206669"/>
    <lineage>
        <taxon>Eukaryota</taxon>
        <taxon>Metazoa</taxon>
        <taxon>Echinodermata</taxon>
        <taxon>Eleutherozoa</taxon>
        <taxon>Echinozoa</taxon>
        <taxon>Holothuroidea</taxon>
        <taxon>Aspidochirotacea</taxon>
        <taxon>Aspidochirotida</taxon>
        <taxon>Holothuriidae</taxon>
        <taxon>Holothuria</taxon>
    </lineage>
</organism>
<feature type="coiled-coil region" evidence="1">
    <location>
        <begin position="227"/>
        <end position="254"/>
    </location>
</feature>
<keyword evidence="4" id="KW-1185">Reference proteome</keyword>
<evidence type="ECO:0000256" key="1">
    <source>
        <dbReference type="SAM" id="Coils"/>
    </source>
</evidence>
<dbReference type="Pfam" id="PF00169">
    <property type="entry name" value="PH"/>
    <property type="match status" value="1"/>
</dbReference>
<name>A0A9Q1BKM0_HOLLE</name>